<protein>
    <submittedName>
        <fullName evidence="1">Uncharacterized protein</fullName>
    </submittedName>
</protein>
<dbReference type="AlphaFoldDB" id="A0A455UEY9"/>
<dbReference type="KEGG" id="hsr:HSBAA_30000"/>
<dbReference type="EMBL" id="AP019514">
    <property type="protein sequence ID" value="BBI61694.1"/>
    <property type="molecule type" value="Genomic_DNA"/>
</dbReference>
<dbReference type="Gene3D" id="3.90.1530.10">
    <property type="entry name" value="Conserved hypothetical protein from pyrococcus furiosus pfu- 392566-001, ParB domain"/>
    <property type="match status" value="1"/>
</dbReference>
<evidence type="ECO:0000313" key="2">
    <source>
        <dbReference type="Proteomes" id="UP000320231"/>
    </source>
</evidence>
<dbReference type="Proteomes" id="UP000320231">
    <property type="component" value="Chromosome"/>
</dbReference>
<name>A0A455UEY9_9GAMM</name>
<sequence length="174" mass="19753">MVIIAGHGRREAAMQLGLERVPVVVRGDLDDDQVRRWRIEENKSVGLDYDVVMMKEELAELMNFSDDPLVGFDDKEWSVLTEDLTAGFDADTVIADLEEEMAESHRKHEEAVETAKTNEVLVTELLGFKKVPADKQRLFAEFMAEVEYRTKRSGLDAFVAFIERCDIDLACPEA</sequence>
<dbReference type="InterPro" id="IPR036086">
    <property type="entry name" value="ParB/Sulfiredoxin_sf"/>
</dbReference>
<reference evidence="1 2" key="1">
    <citation type="journal article" date="2019" name="Microbiol. Resour. Announc.">
        <title>Complete Genome Sequence of Halomonas sulfidaeris Strain Esulfide1 Isolated from a Metal Sulfide Rock at a Depth of 2,200 Meters, Obtained Using Nanopore Sequencing.</title>
        <authorList>
            <person name="Saito M."/>
            <person name="Nishigata A."/>
            <person name="Galipon J."/>
            <person name="Arakawa K."/>
        </authorList>
    </citation>
    <scope>NUCLEOTIDE SEQUENCE [LARGE SCALE GENOMIC DNA]</scope>
    <source>
        <strain evidence="1 2">ATCC BAA-803</strain>
    </source>
</reference>
<gene>
    <name evidence="1" type="ORF">HSBAA_30000</name>
</gene>
<evidence type="ECO:0000313" key="1">
    <source>
        <dbReference type="EMBL" id="BBI61694.1"/>
    </source>
</evidence>
<proteinExistence type="predicted"/>
<organism evidence="1 2">
    <name type="scientific">Vreelandella sulfidaeris</name>
    <dbReference type="NCBI Taxonomy" id="115553"/>
    <lineage>
        <taxon>Bacteria</taxon>
        <taxon>Pseudomonadati</taxon>
        <taxon>Pseudomonadota</taxon>
        <taxon>Gammaproteobacteria</taxon>
        <taxon>Oceanospirillales</taxon>
        <taxon>Halomonadaceae</taxon>
        <taxon>Vreelandella</taxon>
    </lineage>
</organism>
<dbReference type="SUPFAM" id="SSF110849">
    <property type="entry name" value="ParB/Sulfiredoxin"/>
    <property type="match status" value="1"/>
</dbReference>
<accession>A0A455UEY9</accession>